<dbReference type="EMBL" id="KQ976885">
    <property type="protein sequence ID" value="KYN07506.1"/>
    <property type="molecule type" value="Genomic_DNA"/>
</dbReference>
<dbReference type="FunFam" id="1.10.8.270:FF:000001">
    <property type="entry name" value="TBC1 domain family member 1"/>
    <property type="match status" value="1"/>
</dbReference>
<feature type="domain" description="Rab-GAP TBC" evidence="5">
    <location>
        <begin position="584"/>
        <end position="770"/>
    </location>
</feature>
<feature type="coiled-coil region" evidence="2">
    <location>
        <begin position="899"/>
        <end position="979"/>
    </location>
</feature>
<sequence>MLLKIVANCKIRCCSLNINITDLVMEDSMSVKSMESVATSDEYEFVNEKGTSKQQQALLEPPMLKIANNGNLEDLQNNLREILTEDSKMEGSEFKVTSVSQQNQEKTKTVGHSKFYDVSCVVSSEKQDIMKPEDYLEEELNTLSHVQQECTIFNGVTYLGAAAINAPKSECEIQRNMNILNAEQSLTLGIRVSVSVPNSSQGSVILYDAATQQAIARYEVQRILFYARGESTGLCAACFAFTWSHGDTLESAIYQCHVFRCDIPEAVGQVSACFSKAFHRIPRSMTSSLTGSDFNGFNAGEKVNSRVFIFEVTMEIKEEEGKGGFSTVPKDRNCFKLRSNVAKQVCLSIQQVSSKEGGITLEVERCFGVLVSPGRNVKHSDMRLLEMQVNTGPIMQDKQCYNICGRWDPADPALETLNIETPREGKTFMTIAVDLVIRDIREPVRFVIETSVKVFPQNERFWYFNKRNLVQQFYLNSKEVISGDGAEIHYEVQSIETSGELDRNRLNLALNLASLIRSPSLTSIDTLTPKEEIDSDGDEPMLSGTGEVSKDCSADELASWAHVLDNWPVNEQRPKLLIKLTKQGIPEALRGEVWQRLSNCDNSQEMMDKYRMLITKESSCESVILRDINRTFPAHDFFKETGGLGQDSLYRISKAYAVHDEEVGYCQGLSFLVASLLLHMPEEQAFCVLVKLMYDYGLRDLYKDRFDNLYMRFYQLNRLIEDQLPELYKHFCDRGVETHMFAAQWFLTLFTARFPLYLVFHILDVFLLQGLDTLFQVALALLMLCKKELLQLDFESILKYFRVHLPKRCRNEEIARYVMKLACSVTLKKLKKYEAEFMTLKDGGDVMLSNLYCKFNFIKYYLFINDLTLLEKLLLCLLLDSCLLAIALVSTTFLAQENADEYSNEVEQLRGTVARNEEEKQRLEAELLQIKEMLQREVARADAESRRSNVIIAEYKQICQRLEDDYNAAKTTLSELRVVNSLSDSNNDIFQAKVSKCEKCRTCIMDSSNILADIAHPLENRIDPMLHRVQERVRELELELAQTKLAHVEAECRNQQYLTHELHATASELQAARNSWPWLSKTLSSIKEAANKREAIAPTAMRDLRRDSAPGGDLHHLIHSRSRETRDSLKEVV</sequence>
<dbReference type="PANTHER" id="PTHR47219:SF9">
    <property type="entry name" value="GTPASE ACTIVATING PROTEIN AND CENTROSOME-ASSOCIATED, ISOFORM B"/>
    <property type="match status" value="1"/>
</dbReference>
<evidence type="ECO:0000256" key="3">
    <source>
        <dbReference type="SAM" id="MobiDB-lite"/>
    </source>
</evidence>
<keyword evidence="7" id="KW-1185">Reference proteome</keyword>
<dbReference type="PROSITE" id="PS01179">
    <property type="entry name" value="PID"/>
    <property type="match status" value="1"/>
</dbReference>
<dbReference type="Gene3D" id="2.30.29.30">
    <property type="entry name" value="Pleckstrin-homology domain (PH domain)/Phosphotyrosine-binding domain (PTB)"/>
    <property type="match status" value="1"/>
</dbReference>
<dbReference type="Pfam" id="PF00640">
    <property type="entry name" value="PID"/>
    <property type="match status" value="1"/>
</dbReference>
<dbReference type="Gene3D" id="1.10.8.270">
    <property type="entry name" value="putative rabgap domain of human tbc1 domain family member 14 like domains"/>
    <property type="match status" value="1"/>
</dbReference>
<dbReference type="InterPro" id="IPR022164">
    <property type="entry name" value="Kinesin-like"/>
</dbReference>
<feature type="coiled-coil region" evidence="2">
    <location>
        <begin position="1026"/>
        <end position="1053"/>
    </location>
</feature>
<evidence type="ECO:0000256" key="1">
    <source>
        <dbReference type="ARBA" id="ARBA00022468"/>
    </source>
</evidence>
<evidence type="ECO:0000313" key="7">
    <source>
        <dbReference type="Proteomes" id="UP000078542"/>
    </source>
</evidence>
<keyword evidence="1" id="KW-0343">GTPase activation</keyword>
<dbReference type="SUPFAM" id="SSF50729">
    <property type="entry name" value="PH domain-like"/>
    <property type="match status" value="1"/>
</dbReference>
<dbReference type="GO" id="GO:0031267">
    <property type="term" value="F:small GTPase binding"/>
    <property type="evidence" value="ECO:0007669"/>
    <property type="project" value="TreeGrafter"/>
</dbReference>
<dbReference type="CDD" id="cd01211">
    <property type="entry name" value="PTB_Rab6GAP"/>
    <property type="match status" value="1"/>
</dbReference>
<dbReference type="Pfam" id="PF12473">
    <property type="entry name" value="DUF3694"/>
    <property type="match status" value="1"/>
</dbReference>
<proteinExistence type="predicted"/>
<protein>
    <submittedName>
        <fullName evidence="6">Rab GTPase-activating protein 1</fullName>
    </submittedName>
</protein>
<evidence type="ECO:0000256" key="2">
    <source>
        <dbReference type="SAM" id="Coils"/>
    </source>
</evidence>
<evidence type="ECO:0000259" key="5">
    <source>
        <dbReference type="PROSITE" id="PS50086"/>
    </source>
</evidence>
<dbReference type="InterPro" id="IPR006020">
    <property type="entry name" value="PTB/PI_dom"/>
</dbReference>
<dbReference type="Gene3D" id="1.10.472.80">
    <property type="entry name" value="Ypt/Rab-GAP domain of gyp1p, domain 3"/>
    <property type="match status" value="1"/>
</dbReference>
<dbReference type="InterPro" id="IPR050302">
    <property type="entry name" value="Rab_GAP_TBC_domain"/>
</dbReference>
<dbReference type="InterPro" id="IPR000195">
    <property type="entry name" value="Rab-GAP-TBC_dom"/>
</dbReference>
<dbReference type="SMART" id="SM00164">
    <property type="entry name" value="TBC"/>
    <property type="match status" value="1"/>
</dbReference>
<reference evidence="6 7" key="1">
    <citation type="submission" date="2016-03" db="EMBL/GenBank/DDBJ databases">
        <title>Cyphomyrmex costatus WGS genome.</title>
        <authorList>
            <person name="Nygaard S."/>
            <person name="Hu H."/>
            <person name="Boomsma J."/>
            <person name="Zhang G."/>
        </authorList>
    </citation>
    <scope>NUCLEOTIDE SEQUENCE [LARGE SCALE GENOMIC DNA]</scope>
    <source>
        <strain evidence="6">MS0001</strain>
        <tissue evidence="6">Whole body</tissue>
    </source>
</reference>
<dbReference type="FunFam" id="1.10.472.80:FF:000027">
    <property type="entry name" value="GTPase activating protein (Evi5)"/>
    <property type="match status" value="1"/>
</dbReference>
<organism evidence="6 7">
    <name type="scientific">Cyphomyrmex costatus</name>
    <dbReference type="NCBI Taxonomy" id="456900"/>
    <lineage>
        <taxon>Eukaryota</taxon>
        <taxon>Metazoa</taxon>
        <taxon>Ecdysozoa</taxon>
        <taxon>Arthropoda</taxon>
        <taxon>Hexapoda</taxon>
        <taxon>Insecta</taxon>
        <taxon>Pterygota</taxon>
        <taxon>Neoptera</taxon>
        <taxon>Endopterygota</taxon>
        <taxon>Hymenoptera</taxon>
        <taxon>Apocrita</taxon>
        <taxon>Aculeata</taxon>
        <taxon>Formicoidea</taxon>
        <taxon>Formicidae</taxon>
        <taxon>Myrmicinae</taxon>
        <taxon>Cyphomyrmex</taxon>
    </lineage>
</organism>
<dbReference type="Proteomes" id="UP000078542">
    <property type="component" value="Unassembled WGS sequence"/>
</dbReference>
<dbReference type="SUPFAM" id="SSF47923">
    <property type="entry name" value="Ypt/Rab-GAP domain of gyp1p"/>
    <property type="match status" value="2"/>
</dbReference>
<dbReference type="AlphaFoldDB" id="A0A195D3S5"/>
<dbReference type="GO" id="GO:0005096">
    <property type="term" value="F:GTPase activator activity"/>
    <property type="evidence" value="ECO:0007669"/>
    <property type="project" value="UniProtKB-KW"/>
</dbReference>
<evidence type="ECO:0000313" key="6">
    <source>
        <dbReference type="EMBL" id="KYN07506.1"/>
    </source>
</evidence>
<dbReference type="InterPro" id="IPR011993">
    <property type="entry name" value="PH-like_dom_sf"/>
</dbReference>
<dbReference type="Gene3D" id="1.10.10.750">
    <property type="entry name" value="Ypt/Rab-GAP domain of gyp1p, domain 1"/>
    <property type="match status" value="1"/>
</dbReference>
<dbReference type="InterPro" id="IPR035969">
    <property type="entry name" value="Rab-GAP_TBC_sf"/>
</dbReference>
<accession>A0A195D3S5</accession>
<evidence type="ECO:0000259" key="4">
    <source>
        <dbReference type="PROSITE" id="PS01179"/>
    </source>
</evidence>
<feature type="region of interest" description="Disordered" evidence="3">
    <location>
        <begin position="1104"/>
        <end position="1133"/>
    </location>
</feature>
<dbReference type="PANTHER" id="PTHR47219">
    <property type="entry name" value="RAB GTPASE-ACTIVATING PROTEIN 1-LIKE"/>
    <property type="match status" value="1"/>
</dbReference>
<dbReference type="Pfam" id="PF00566">
    <property type="entry name" value="RabGAP-TBC"/>
    <property type="match status" value="1"/>
</dbReference>
<keyword evidence="2" id="KW-0175">Coiled coil</keyword>
<gene>
    <name evidence="6" type="ORF">ALC62_01708</name>
</gene>
<name>A0A195D3S5_9HYME</name>
<feature type="domain" description="PID" evidence="4">
    <location>
        <begin position="156"/>
        <end position="261"/>
    </location>
</feature>
<dbReference type="PROSITE" id="PS50086">
    <property type="entry name" value="TBC_RABGAP"/>
    <property type="match status" value="1"/>
</dbReference>
<dbReference type="STRING" id="456900.A0A195D3S5"/>